<comment type="caution">
    <text evidence="1">The sequence shown here is derived from an EMBL/GenBank/DDBJ whole genome shotgun (WGS) entry which is preliminary data.</text>
</comment>
<organism evidence="1 2">
    <name type="scientific">Hydnum rufescens UP504</name>
    <dbReference type="NCBI Taxonomy" id="1448309"/>
    <lineage>
        <taxon>Eukaryota</taxon>
        <taxon>Fungi</taxon>
        <taxon>Dikarya</taxon>
        <taxon>Basidiomycota</taxon>
        <taxon>Agaricomycotina</taxon>
        <taxon>Agaricomycetes</taxon>
        <taxon>Cantharellales</taxon>
        <taxon>Hydnaceae</taxon>
        <taxon>Hydnum</taxon>
    </lineage>
</organism>
<evidence type="ECO:0000313" key="1">
    <source>
        <dbReference type="EMBL" id="KAF9508463.1"/>
    </source>
</evidence>
<protein>
    <submittedName>
        <fullName evidence="1">Uncharacterized protein</fullName>
    </submittedName>
</protein>
<name>A0A9P6DRI9_9AGAM</name>
<evidence type="ECO:0000313" key="2">
    <source>
        <dbReference type="Proteomes" id="UP000886523"/>
    </source>
</evidence>
<gene>
    <name evidence="1" type="ORF">BS47DRAFT_1350312</name>
</gene>
<proteinExistence type="predicted"/>
<dbReference type="AlphaFoldDB" id="A0A9P6DRI9"/>
<dbReference type="Proteomes" id="UP000886523">
    <property type="component" value="Unassembled WGS sequence"/>
</dbReference>
<sequence length="51" mass="5534">MDGLLCEISPPLLIDGVLRVLPQSFFLRSIMDARLKIDTGAFNGRMGAGRA</sequence>
<reference evidence="1" key="1">
    <citation type="journal article" date="2020" name="Nat. Commun.">
        <title>Large-scale genome sequencing of mycorrhizal fungi provides insights into the early evolution of symbiotic traits.</title>
        <authorList>
            <person name="Miyauchi S."/>
            <person name="Kiss E."/>
            <person name="Kuo A."/>
            <person name="Drula E."/>
            <person name="Kohler A."/>
            <person name="Sanchez-Garcia M."/>
            <person name="Morin E."/>
            <person name="Andreopoulos B."/>
            <person name="Barry K.W."/>
            <person name="Bonito G."/>
            <person name="Buee M."/>
            <person name="Carver A."/>
            <person name="Chen C."/>
            <person name="Cichocki N."/>
            <person name="Clum A."/>
            <person name="Culley D."/>
            <person name="Crous P.W."/>
            <person name="Fauchery L."/>
            <person name="Girlanda M."/>
            <person name="Hayes R.D."/>
            <person name="Keri Z."/>
            <person name="LaButti K."/>
            <person name="Lipzen A."/>
            <person name="Lombard V."/>
            <person name="Magnuson J."/>
            <person name="Maillard F."/>
            <person name="Murat C."/>
            <person name="Nolan M."/>
            <person name="Ohm R.A."/>
            <person name="Pangilinan J."/>
            <person name="Pereira M.F."/>
            <person name="Perotto S."/>
            <person name="Peter M."/>
            <person name="Pfister S."/>
            <person name="Riley R."/>
            <person name="Sitrit Y."/>
            <person name="Stielow J.B."/>
            <person name="Szollosi G."/>
            <person name="Zifcakova L."/>
            <person name="Stursova M."/>
            <person name="Spatafora J.W."/>
            <person name="Tedersoo L."/>
            <person name="Vaario L.M."/>
            <person name="Yamada A."/>
            <person name="Yan M."/>
            <person name="Wang P."/>
            <person name="Xu J."/>
            <person name="Bruns T."/>
            <person name="Baldrian P."/>
            <person name="Vilgalys R."/>
            <person name="Dunand C."/>
            <person name="Henrissat B."/>
            <person name="Grigoriev I.V."/>
            <person name="Hibbett D."/>
            <person name="Nagy L.G."/>
            <person name="Martin F.M."/>
        </authorList>
    </citation>
    <scope>NUCLEOTIDE SEQUENCE</scope>
    <source>
        <strain evidence="1">UP504</strain>
    </source>
</reference>
<accession>A0A9P6DRI9</accession>
<keyword evidence="2" id="KW-1185">Reference proteome</keyword>
<dbReference type="EMBL" id="MU129058">
    <property type="protein sequence ID" value="KAF9508463.1"/>
    <property type="molecule type" value="Genomic_DNA"/>
</dbReference>